<sequence length="1386" mass="151635">MTAPIKPQTESLLDPLGTSPSLLLIQYDISSPFSPILEQTVKDLITRQIIFVSFLLSPGHYITNIGSPLLHVLDYSAIILGYSDKSIPDLSSVVTARLSSIPKGPVALIIDSADTILIDTGSHANTVQTLAKLFGTITQHSSSSRLILPVSSRSPLLPSLVSTAFQVRVPRPQTSPIHTLIHLVLHSPALLSHLVHQYHLALPPVNTVPEPATSRFWSVFTPVAGRNTGEQLVMGVGTQGSAGPSDSHDLLANRDSNSGVVEVRTRSRAGGQKGVRIILRPWRFDHERDRIAWSGWNDIHGLRAYDPRDQDSVGIAPAIDNLSFNLQLSDAQQQARASVPLPYTNEGKAPTGDSEIIYIPDQADDFDDDDPDDDFHHGPRIVCTCAGESHVAYLSAEDDPMNTGGTQPQFKNQSVMSAPADAGAAVPQAQKGTWTSFVKSLASFTGDLSSLTAPPFILSPVSLTEFPAYWSERPELFSAIADGKTELDRAKAVLKWFISTLKSQYTSRNETMGSEKKPLNPVLGELFYGHWPDKNGRGKQTIVVEQVSHHPPITAYYLANEAKGLALQGHNAQKTTFSSGAIIVRQVGHAVLTLKLPSGSIEKYLITLPKLRIDGIWYGSPYIELTDTSYIASSTGYVSTIKYEGKGYFSGKAHSFKATLAAPDSSTIETYEGQWDSQSHAKSNKNIAFTDVSGPKEEVSVGPLEEMNEWETRKLWKAVAKGIREGDFAAASEDKSRIENEQRQRRKDEAAAGTPWQLKHFVHVENDEDYEKLGKAFNANPPTEDLYVYQHNGPALFYKIPPTKVLNTAAQTYVDNNEPQQIGVPEDWESDTSSRKQDPSSESGNLLPPSKRARKEKYANYVPEEETIRNDYSQRYVDGGEWPQNWVLGAKLEQRFEEYPKQRRLLELKRAAVANAAHSPMHLSSSDLTTLVESQCKFDVILLDPPVSETTDSSKDFTWNDVQAMPIPALAAEPSFVFMWVGSGAGDGLERGREVLARWGFRRCEDIVWVKTNKSDVRGPGGDAPTTSLLTRTKQHCLMGIKGTVRRSTDSWFVHCNIDTDVIVWDGDPTDPTRKPPEMYSLIENFCLGTRRLEIFGKLTSLRRGWVTVLAANAGTPPKEQEGTDDNNEPAPVQWDKATWETSVHRENGKYIVPNSQEIEILRPKSPQRGPPNNMNNMPMSNAKPPFSAGPSPHPQTPMPNMLGKPLHIGFQRPPSMPGRPDGGMGQMGPGPMGMGMPVNMNMNMNMGMGMGMGMSGGPGMNMFGGMPNMMGVGPQNGMIPNPGMMGNNMFGMGGGMPVGMPGHGMMFNQNFTPGGFDGGMGGNMPFDQMGGGPGWDGSQRGPFQGGNSDGMMQQQMFMNNMMGNPQLPPRFNGNMGNMGNMNGGF</sequence>
<comment type="similarity">
    <text evidence="2 5">Belongs to the OSBP family.</text>
</comment>
<protein>
    <submittedName>
        <fullName evidence="7">Oxysterol-binding protein</fullName>
    </submittedName>
</protein>
<evidence type="ECO:0000313" key="8">
    <source>
        <dbReference type="Proteomes" id="UP000602905"/>
    </source>
</evidence>
<dbReference type="Pfam" id="PF05063">
    <property type="entry name" value="MT-A70"/>
    <property type="match status" value="1"/>
</dbReference>
<dbReference type="PROSITE" id="PS51143">
    <property type="entry name" value="MT_A70"/>
    <property type="match status" value="1"/>
</dbReference>
<feature type="non-terminal residue" evidence="7">
    <location>
        <position position="1386"/>
    </location>
</feature>
<dbReference type="Pfam" id="PF01237">
    <property type="entry name" value="Oxysterol_BP"/>
    <property type="match status" value="1"/>
</dbReference>
<feature type="region of interest" description="Disordered" evidence="6">
    <location>
        <begin position="1163"/>
        <end position="1198"/>
    </location>
</feature>
<dbReference type="InterPro" id="IPR007757">
    <property type="entry name" value="MT-A70-like"/>
</dbReference>
<feature type="compositionally biased region" description="Low complexity" evidence="6">
    <location>
        <begin position="1171"/>
        <end position="1186"/>
    </location>
</feature>
<dbReference type="PROSITE" id="PS51592">
    <property type="entry name" value="SAM_MTA70L_2"/>
    <property type="match status" value="1"/>
</dbReference>
<dbReference type="InterPro" id="IPR037239">
    <property type="entry name" value="OSBP_sf"/>
</dbReference>
<dbReference type="InterPro" id="IPR029063">
    <property type="entry name" value="SAM-dependent_MTases_sf"/>
</dbReference>
<dbReference type="InterPro" id="IPR045123">
    <property type="entry name" value="METTL14-like"/>
</dbReference>
<comment type="caution">
    <text evidence="7">The sequence shown here is derived from an EMBL/GenBank/DDBJ whole genome shotgun (WGS) entry which is preliminary data.</text>
</comment>
<dbReference type="Gene3D" id="6.10.250.1430">
    <property type="match status" value="1"/>
</dbReference>
<reference evidence="7" key="1">
    <citation type="submission" date="2020-09" db="EMBL/GenBank/DDBJ databases">
        <title>Comparative genome analyses of four rice-infecting Rhizoctonia solani isolates reveal extensive enrichment of homogalacturonan modification genes.</title>
        <authorList>
            <person name="Lee D.-Y."/>
            <person name="Jeon J."/>
            <person name="Kim K.-T."/>
            <person name="Cheong K."/>
            <person name="Song H."/>
            <person name="Choi G."/>
            <person name="Ko J."/>
            <person name="Opiyo S.O."/>
            <person name="Zuo S."/>
            <person name="Madhav S."/>
            <person name="Lee Y.-H."/>
            <person name="Wang G.-L."/>
        </authorList>
    </citation>
    <scope>NUCLEOTIDE SEQUENCE</scope>
    <source>
        <strain evidence="7">AG1-IA WGL</strain>
    </source>
</reference>
<dbReference type="SUPFAM" id="SSF144000">
    <property type="entry name" value="Oxysterol-binding protein-like"/>
    <property type="match status" value="1"/>
</dbReference>
<proteinExistence type="inferred from homology"/>
<dbReference type="Gene3D" id="2.40.160.120">
    <property type="match status" value="1"/>
</dbReference>
<dbReference type="PROSITE" id="PS01013">
    <property type="entry name" value="OSBP"/>
    <property type="match status" value="1"/>
</dbReference>
<gene>
    <name evidence="7" type="ORF">RHS03_03383</name>
</gene>
<dbReference type="EMBL" id="JACYCD010000049">
    <property type="protein sequence ID" value="KAF8707534.1"/>
    <property type="molecule type" value="Genomic_DNA"/>
</dbReference>
<dbReference type="Gene3D" id="1.10.287.2720">
    <property type="match status" value="1"/>
</dbReference>
<dbReference type="GO" id="GO:0008289">
    <property type="term" value="F:lipid binding"/>
    <property type="evidence" value="ECO:0007669"/>
    <property type="project" value="InterPro"/>
</dbReference>
<feature type="region of interest" description="Disordered" evidence="6">
    <location>
        <begin position="731"/>
        <end position="754"/>
    </location>
</feature>
<dbReference type="GO" id="GO:0120009">
    <property type="term" value="P:intermembrane lipid transfer"/>
    <property type="evidence" value="ECO:0007669"/>
    <property type="project" value="UniProtKB-ARBA"/>
</dbReference>
<dbReference type="InterPro" id="IPR000648">
    <property type="entry name" value="Oxysterol-bd"/>
</dbReference>
<feature type="compositionally biased region" description="Basic and acidic residues" evidence="6">
    <location>
        <begin position="731"/>
        <end position="750"/>
    </location>
</feature>
<evidence type="ECO:0000256" key="5">
    <source>
        <dbReference type="RuleBase" id="RU003844"/>
    </source>
</evidence>
<accession>A0A8H7HRS7</accession>
<dbReference type="OrthoDB" id="14833at2759"/>
<dbReference type="Proteomes" id="UP000602905">
    <property type="component" value="Unassembled WGS sequence"/>
</dbReference>
<dbReference type="FunFam" id="2.40.160.120:FF:000010">
    <property type="entry name" value="Oxysterol-binding protein homolog 4"/>
    <property type="match status" value="1"/>
</dbReference>
<dbReference type="InterPro" id="IPR018494">
    <property type="entry name" value="Oxysterol-bd_CS"/>
</dbReference>
<dbReference type="GO" id="GO:0005634">
    <property type="term" value="C:nucleus"/>
    <property type="evidence" value="ECO:0007669"/>
    <property type="project" value="UniProtKB-SubCell"/>
</dbReference>
<comment type="subcellular location">
    <subcellularLocation>
        <location evidence="1">Nucleus</location>
    </subcellularLocation>
</comment>
<evidence type="ECO:0000256" key="3">
    <source>
        <dbReference type="ARBA" id="ARBA00023242"/>
    </source>
</evidence>
<feature type="region of interest" description="Disordered" evidence="6">
    <location>
        <begin position="816"/>
        <end position="859"/>
    </location>
</feature>
<name>A0A8H7HRS7_9AGAM</name>
<dbReference type="PANTHER" id="PTHR13107">
    <property type="entry name" value="N6-ADENOSINE-METHYLTRANSFERASE NON-CATALYTIC SUBUNIT"/>
    <property type="match status" value="1"/>
</dbReference>
<evidence type="ECO:0000256" key="1">
    <source>
        <dbReference type="ARBA" id="ARBA00004123"/>
    </source>
</evidence>
<organism evidence="7 8">
    <name type="scientific">Rhizoctonia solani</name>
    <dbReference type="NCBI Taxonomy" id="456999"/>
    <lineage>
        <taxon>Eukaryota</taxon>
        <taxon>Fungi</taxon>
        <taxon>Dikarya</taxon>
        <taxon>Basidiomycota</taxon>
        <taxon>Agaricomycotina</taxon>
        <taxon>Agaricomycetes</taxon>
        <taxon>Cantharellales</taxon>
        <taxon>Ceratobasidiaceae</taxon>
        <taxon>Rhizoctonia</taxon>
    </lineage>
</organism>
<dbReference type="PANTHER" id="PTHR13107:SF0">
    <property type="entry name" value="N6-ADENOSINE-METHYLTRANSFERASE NON-CATALYTIC SUBUNIT"/>
    <property type="match status" value="1"/>
</dbReference>
<evidence type="ECO:0000256" key="4">
    <source>
        <dbReference type="PROSITE-ProRule" id="PRU00489"/>
    </source>
</evidence>
<evidence type="ECO:0000256" key="2">
    <source>
        <dbReference type="ARBA" id="ARBA00008842"/>
    </source>
</evidence>
<dbReference type="GO" id="GO:0036396">
    <property type="term" value="C:RNA N6-methyladenosine methyltransferase complex"/>
    <property type="evidence" value="ECO:0007669"/>
    <property type="project" value="TreeGrafter"/>
</dbReference>
<dbReference type="GO" id="GO:0003729">
    <property type="term" value="F:mRNA binding"/>
    <property type="evidence" value="ECO:0007669"/>
    <property type="project" value="TreeGrafter"/>
</dbReference>
<dbReference type="SUPFAM" id="SSF53335">
    <property type="entry name" value="S-adenosyl-L-methionine-dependent methyltransferases"/>
    <property type="match status" value="1"/>
</dbReference>
<dbReference type="Gene3D" id="3.30.70.3490">
    <property type="match status" value="1"/>
</dbReference>
<evidence type="ECO:0000256" key="6">
    <source>
        <dbReference type="SAM" id="MobiDB-lite"/>
    </source>
</evidence>
<keyword evidence="3" id="KW-0539">Nucleus</keyword>
<evidence type="ECO:0000313" key="7">
    <source>
        <dbReference type="EMBL" id="KAF8707534.1"/>
    </source>
</evidence>
<comment type="similarity">
    <text evidence="4">Belongs to the MT-A70-like family.</text>
</comment>